<gene>
    <name evidence="2" type="ORF">JIN83_13475</name>
</gene>
<feature type="region of interest" description="Disordered" evidence="1">
    <location>
        <begin position="21"/>
        <end position="43"/>
    </location>
</feature>
<dbReference type="PANTHER" id="PTHR42782">
    <property type="entry name" value="SI:CH73-314G15.3"/>
    <property type="match status" value="1"/>
</dbReference>
<dbReference type="SUPFAM" id="SSF56059">
    <property type="entry name" value="Glutathione synthetase ATP-binding domain-like"/>
    <property type="match status" value="1"/>
</dbReference>
<keyword evidence="3" id="KW-1185">Reference proteome</keyword>
<dbReference type="Pfam" id="PF04305">
    <property type="entry name" value="DUF455"/>
    <property type="match status" value="1"/>
</dbReference>
<dbReference type="AlphaFoldDB" id="A0AAE2SFD4"/>
<name>A0AAE2SFD4_9BACT</name>
<evidence type="ECO:0000313" key="2">
    <source>
        <dbReference type="EMBL" id="MBK1855977.1"/>
    </source>
</evidence>
<dbReference type="InterPro" id="IPR007402">
    <property type="entry name" value="DUF455"/>
</dbReference>
<proteinExistence type="predicted"/>
<protein>
    <submittedName>
        <fullName evidence="2">DUF455 family protein</fullName>
    </submittedName>
</protein>
<dbReference type="InterPro" id="IPR009078">
    <property type="entry name" value="Ferritin-like_SF"/>
</dbReference>
<comment type="caution">
    <text evidence="2">The sequence shown here is derived from an EMBL/GenBank/DDBJ whole genome shotgun (WGS) entry which is preliminary data.</text>
</comment>
<dbReference type="Proteomes" id="UP000634206">
    <property type="component" value="Unassembled WGS sequence"/>
</dbReference>
<reference evidence="2" key="1">
    <citation type="submission" date="2021-01" db="EMBL/GenBank/DDBJ databases">
        <title>Modified the classification status of verrucomicrobia.</title>
        <authorList>
            <person name="Feng X."/>
        </authorList>
    </citation>
    <scope>NUCLEOTIDE SEQUENCE</scope>
    <source>
        <strain evidence="2">5K15</strain>
    </source>
</reference>
<dbReference type="PANTHER" id="PTHR42782:SF2">
    <property type="entry name" value="3-OXOACYL-[ACYL-CARRIER-PROTEIN] SYNTHASE-LIKE PROTEIN"/>
    <property type="match status" value="1"/>
</dbReference>
<dbReference type="EMBL" id="JAENIG010000009">
    <property type="protein sequence ID" value="MBK1855977.1"/>
    <property type="molecule type" value="Genomic_DNA"/>
</dbReference>
<dbReference type="CDD" id="cd00657">
    <property type="entry name" value="Ferritin_like"/>
    <property type="match status" value="1"/>
</dbReference>
<dbReference type="RefSeq" id="WP_309490589.1">
    <property type="nucleotide sequence ID" value="NZ_JAENIG010000009.1"/>
</dbReference>
<sequence>MEMREAAERLLFSSSLEEKLALGPESATDDSPGPQILLPDAPGRPDELRIQAKGVRAEFPGVNKLDDDRERGKMLHFLANHELLAAELMALVLLRFPTAPKAYRAGVYEAMREEQMHTLMYLRRMKDCGIHFGELPLNDYFWRLIAPMETPMDFVTRLNLTFEQANLDFSKHYAGLFRQVGDTGTAAVLEKIYLDEIGHVGHGVKWFRKWKAEGETDWQAFGKSLTFPLAPAKAKGIAPFNAEGRRLAGFDDDFIAHLEVCEQSRGRTPVLHWFNANAESQVAAAVSGKRFDGNKMERALEADLEMLTFAWCRRDDIVLLRQQPGKEHLARLQEAGIRLPEVVTIDAMEHEDFAGRKLGGVRPWAWSPDASAQLATVADRISNNVPWQWRKPLPPICFSKELGNRLELQLEQEGAVQVGGVFCLSVDAVVEALVAAQQNGNVLLKAAHACAGRGHRKVLQNDPLEEHQAWIEKMLRHHGGLVVEPWLDRVLDFSSLYEINAEGKVQHVGMTRMENDRQGRFLGTVVHHKWGSDLEPDLREFLFRESKVMPFYRQEIPAALTQLFSEIAPDYSGPVGVDAMVFRHPDGRLGLRHVVELNVRMTMGRVALELFRKLHLKKEQSCPGRFRILRKNKLPADAFLTGHSQLIHNRRVVLNDPNTAQAFIAVWEYLD</sequence>
<evidence type="ECO:0000256" key="1">
    <source>
        <dbReference type="SAM" id="MobiDB-lite"/>
    </source>
</evidence>
<evidence type="ECO:0000313" key="3">
    <source>
        <dbReference type="Proteomes" id="UP000634206"/>
    </source>
</evidence>
<accession>A0AAE2SFD4</accession>
<dbReference type="SUPFAM" id="SSF47240">
    <property type="entry name" value="Ferritin-like"/>
    <property type="match status" value="1"/>
</dbReference>
<organism evidence="2 3">
    <name type="scientific">Oceaniferula flava</name>
    <dbReference type="NCBI Taxonomy" id="2800421"/>
    <lineage>
        <taxon>Bacteria</taxon>
        <taxon>Pseudomonadati</taxon>
        <taxon>Verrucomicrobiota</taxon>
        <taxon>Verrucomicrobiia</taxon>
        <taxon>Verrucomicrobiales</taxon>
        <taxon>Verrucomicrobiaceae</taxon>
        <taxon>Oceaniferula</taxon>
    </lineage>
</organism>